<gene>
    <name evidence="2" type="ORF">F511_28842</name>
</gene>
<keyword evidence="3" id="KW-1185">Reference proteome</keyword>
<feature type="region of interest" description="Disordered" evidence="1">
    <location>
        <begin position="338"/>
        <end position="400"/>
    </location>
</feature>
<feature type="region of interest" description="Disordered" evidence="1">
    <location>
        <begin position="237"/>
        <end position="257"/>
    </location>
</feature>
<evidence type="ECO:0000313" key="3">
    <source>
        <dbReference type="Proteomes" id="UP000250235"/>
    </source>
</evidence>
<dbReference type="Proteomes" id="UP000250235">
    <property type="component" value="Unassembled WGS sequence"/>
</dbReference>
<organism evidence="2 3">
    <name type="scientific">Dorcoceras hygrometricum</name>
    <dbReference type="NCBI Taxonomy" id="472368"/>
    <lineage>
        <taxon>Eukaryota</taxon>
        <taxon>Viridiplantae</taxon>
        <taxon>Streptophyta</taxon>
        <taxon>Embryophyta</taxon>
        <taxon>Tracheophyta</taxon>
        <taxon>Spermatophyta</taxon>
        <taxon>Magnoliopsida</taxon>
        <taxon>eudicotyledons</taxon>
        <taxon>Gunneridae</taxon>
        <taxon>Pentapetalae</taxon>
        <taxon>asterids</taxon>
        <taxon>lamiids</taxon>
        <taxon>Lamiales</taxon>
        <taxon>Gesneriaceae</taxon>
        <taxon>Didymocarpoideae</taxon>
        <taxon>Trichosporeae</taxon>
        <taxon>Loxocarpinae</taxon>
        <taxon>Dorcoceras</taxon>
    </lineage>
</organism>
<reference evidence="2 3" key="1">
    <citation type="journal article" date="2015" name="Proc. Natl. Acad. Sci. U.S.A.">
        <title>The resurrection genome of Boea hygrometrica: A blueprint for survival of dehydration.</title>
        <authorList>
            <person name="Xiao L."/>
            <person name="Yang G."/>
            <person name="Zhang L."/>
            <person name="Yang X."/>
            <person name="Zhao S."/>
            <person name="Ji Z."/>
            <person name="Zhou Q."/>
            <person name="Hu M."/>
            <person name="Wang Y."/>
            <person name="Chen M."/>
            <person name="Xu Y."/>
            <person name="Jin H."/>
            <person name="Xiao X."/>
            <person name="Hu G."/>
            <person name="Bao F."/>
            <person name="Hu Y."/>
            <person name="Wan P."/>
            <person name="Li L."/>
            <person name="Deng X."/>
            <person name="Kuang T."/>
            <person name="Xiang C."/>
            <person name="Zhu J.K."/>
            <person name="Oliver M.J."/>
            <person name="He Y."/>
        </authorList>
    </citation>
    <scope>NUCLEOTIDE SEQUENCE [LARGE SCALE GENOMIC DNA]</scope>
    <source>
        <strain evidence="3">cv. XS01</strain>
    </source>
</reference>
<name>A0A2Z7CA56_9LAMI</name>
<evidence type="ECO:0000313" key="2">
    <source>
        <dbReference type="EMBL" id="KZV43439.1"/>
    </source>
</evidence>
<protein>
    <submittedName>
        <fullName evidence="2">Uncharacterized protein</fullName>
    </submittedName>
</protein>
<dbReference type="AlphaFoldDB" id="A0A2Z7CA56"/>
<evidence type="ECO:0000256" key="1">
    <source>
        <dbReference type="SAM" id="MobiDB-lite"/>
    </source>
</evidence>
<dbReference type="EMBL" id="KQ998115">
    <property type="protein sequence ID" value="KZV43439.1"/>
    <property type="molecule type" value="Genomic_DNA"/>
</dbReference>
<accession>A0A2Z7CA56</accession>
<proteinExistence type="predicted"/>
<sequence>MASSLIHNASQIYFDPVYGIDYEGMVQVFKALESSGLRRFLGCSSAIYEAALVDFFRNASVRDGKVVSTVQGKAVDITEEVFDGTFDLSTDGLTKMSEVPKYLVFYARSAFYMGGEQLKTSYKKREMKYEFHLLNDILAKTVTVKAGSFDAVTYERFLMMSAIHGGVKGAPDLEMGESKEFLPHKILTAKTVGTYVAKNKNIAVEKVTDEPVVKKATPKRRPAPAVGELIDKKKRTCGENCSRREGTEDGPSGSDDEIVDSIIHQVIADTAAIESGEPDLGEPDLGEPYLGERYLEEPVVVETSETMAIETENRVVLVNNDVLRKEIKAQKSALSFSCGDAKKGEMSSSQGPRPPPDDRNRPGSGDSGRGRGSSSEPPNKRGGGSRGSSSSRGFRYWFGE</sequence>